<dbReference type="SUPFAM" id="SSF81296">
    <property type="entry name" value="E set domains"/>
    <property type="match status" value="1"/>
</dbReference>
<evidence type="ECO:0000256" key="4">
    <source>
        <dbReference type="ARBA" id="ARBA00022723"/>
    </source>
</evidence>
<protein>
    <submittedName>
        <fullName evidence="14">Copper transport protein</fullName>
    </submittedName>
</protein>
<keyword evidence="4" id="KW-0479">Metal-binding</keyword>
<dbReference type="Gene3D" id="2.60.40.1220">
    <property type="match status" value="1"/>
</dbReference>
<evidence type="ECO:0000259" key="13">
    <source>
        <dbReference type="Pfam" id="PF05425"/>
    </source>
</evidence>
<reference evidence="14 15" key="1">
    <citation type="submission" date="2017-10" db="EMBL/GenBank/DDBJ databases">
        <title>Sequencing the genomes of 1000 actinobacteria strains.</title>
        <authorList>
            <person name="Klenk H.-P."/>
        </authorList>
    </citation>
    <scope>NUCLEOTIDE SEQUENCE [LARGE SCALE GENOMIC DNA]</scope>
    <source>
        <strain evidence="14 15">DSM 21863</strain>
    </source>
</reference>
<gene>
    <name evidence="14" type="ORF">ATJ88_1848</name>
</gene>
<evidence type="ECO:0000256" key="11">
    <source>
        <dbReference type="SAM" id="SignalP"/>
    </source>
</evidence>
<accession>A0A2A9EVW4</accession>
<dbReference type="InterPro" id="IPR007348">
    <property type="entry name" value="CopC_dom"/>
</dbReference>
<dbReference type="GO" id="GO:0042597">
    <property type="term" value="C:periplasmic space"/>
    <property type="evidence" value="ECO:0007669"/>
    <property type="project" value="InterPro"/>
</dbReference>
<feature type="chain" id="PRO_5013015736" evidence="11">
    <location>
        <begin position="29"/>
        <end position="467"/>
    </location>
</feature>
<sequence length="467" mass="46586">MTARPIVAAFSAALALLLITLGATPAAAHTALDTSDPADGSTTDGAVTRVVLTFTRPVTPLGDAVEVEGPDGPVTVEVTARQDGAVLVATPSDALTDGEYRLEWTVAAQDGHPLDGTVAFTVAGAPAEPEGGDGGAASEPATPGPTTSDEAPHPEDAGASAADGSASTAAAVGGVLARLGGAAALWGQLVGLGGLLFAALVLRGTDRRDVPDVLRVVRWTGALVLGGLVLRLAARAVVVAGGELGVALSGTGLADALAGSARTVFALQALGALAVLAGARRSLPGSWLAVVGVLLATAGQVLDGHSNTGTPWWLVVGVDVAHLAAAATWIGGVVMIGVVLRARRVQGRFLDAGRLGARFSTVGAVAVVVVGVAGVLLAVEILDRPAQLWETSWGLVLLAKVAVVGIVAAFGAHQHFRVVPTLEAPGHGARRAHAAAGRLQRGARSETTLLVVVVVLTAWLVAASVHV</sequence>
<dbReference type="GO" id="GO:0046688">
    <property type="term" value="P:response to copper ion"/>
    <property type="evidence" value="ECO:0007669"/>
    <property type="project" value="InterPro"/>
</dbReference>
<keyword evidence="8 10" id="KW-0472">Membrane</keyword>
<feature type="signal peptide" evidence="11">
    <location>
        <begin position="1"/>
        <end position="28"/>
    </location>
</feature>
<feature type="transmembrane region" description="Helical" evidence="10">
    <location>
        <begin position="216"/>
        <end position="237"/>
    </location>
</feature>
<dbReference type="PANTHER" id="PTHR34820:SF4">
    <property type="entry name" value="INNER MEMBRANE PROTEIN YEBZ"/>
    <property type="match status" value="1"/>
</dbReference>
<dbReference type="Proteomes" id="UP000224130">
    <property type="component" value="Unassembled WGS sequence"/>
</dbReference>
<evidence type="ECO:0000259" key="12">
    <source>
        <dbReference type="Pfam" id="PF04234"/>
    </source>
</evidence>
<comment type="caution">
    <text evidence="14">The sequence shown here is derived from an EMBL/GenBank/DDBJ whole genome shotgun (WGS) entry which is preliminary data.</text>
</comment>
<feature type="transmembrane region" description="Helical" evidence="10">
    <location>
        <begin position="448"/>
        <end position="466"/>
    </location>
</feature>
<feature type="transmembrane region" description="Helical" evidence="10">
    <location>
        <begin position="257"/>
        <end position="278"/>
    </location>
</feature>
<evidence type="ECO:0000256" key="2">
    <source>
        <dbReference type="ARBA" id="ARBA00022475"/>
    </source>
</evidence>
<feature type="transmembrane region" description="Helical" evidence="10">
    <location>
        <begin position="185"/>
        <end position="204"/>
    </location>
</feature>
<keyword evidence="2" id="KW-1003">Cell membrane</keyword>
<comment type="subcellular location">
    <subcellularLocation>
        <location evidence="1">Cell membrane</location>
        <topology evidence="1">Multi-pass membrane protein</topology>
    </subcellularLocation>
</comment>
<keyword evidence="15" id="KW-1185">Reference proteome</keyword>
<feature type="transmembrane region" description="Helical" evidence="10">
    <location>
        <begin position="361"/>
        <end position="379"/>
    </location>
</feature>
<keyword evidence="5 11" id="KW-0732">Signal</keyword>
<name>A0A2A9EVW4_9MICO</name>
<feature type="transmembrane region" description="Helical" evidence="10">
    <location>
        <begin position="285"/>
        <end position="302"/>
    </location>
</feature>
<feature type="region of interest" description="Disordered" evidence="9">
    <location>
        <begin position="124"/>
        <end position="164"/>
    </location>
</feature>
<dbReference type="GO" id="GO:0005507">
    <property type="term" value="F:copper ion binding"/>
    <property type="evidence" value="ECO:0007669"/>
    <property type="project" value="InterPro"/>
</dbReference>
<dbReference type="EMBL" id="PDJJ01000001">
    <property type="protein sequence ID" value="PFG43164.1"/>
    <property type="molecule type" value="Genomic_DNA"/>
</dbReference>
<feature type="domain" description="CopC" evidence="12">
    <location>
        <begin position="29"/>
        <end position="122"/>
    </location>
</feature>
<proteinExistence type="predicted"/>
<evidence type="ECO:0000256" key="9">
    <source>
        <dbReference type="SAM" id="MobiDB-lite"/>
    </source>
</evidence>
<evidence type="ECO:0000256" key="7">
    <source>
        <dbReference type="ARBA" id="ARBA00023008"/>
    </source>
</evidence>
<dbReference type="PANTHER" id="PTHR34820">
    <property type="entry name" value="INNER MEMBRANE PROTEIN YEBZ"/>
    <property type="match status" value="1"/>
</dbReference>
<keyword evidence="6 10" id="KW-1133">Transmembrane helix</keyword>
<dbReference type="InterPro" id="IPR032694">
    <property type="entry name" value="CopC/D"/>
</dbReference>
<keyword evidence="3 10" id="KW-0812">Transmembrane</keyword>
<organism evidence="14 15">
    <name type="scientific">Isoptericola jiangsuensis</name>
    <dbReference type="NCBI Taxonomy" id="548579"/>
    <lineage>
        <taxon>Bacteria</taxon>
        <taxon>Bacillati</taxon>
        <taxon>Actinomycetota</taxon>
        <taxon>Actinomycetes</taxon>
        <taxon>Micrococcales</taxon>
        <taxon>Promicromonosporaceae</taxon>
        <taxon>Isoptericola</taxon>
    </lineage>
</organism>
<feature type="transmembrane region" description="Helical" evidence="10">
    <location>
        <begin position="322"/>
        <end position="340"/>
    </location>
</feature>
<evidence type="ECO:0000256" key="8">
    <source>
        <dbReference type="ARBA" id="ARBA00023136"/>
    </source>
</evidence>
<dbReference type="GO" id="GO:0006825">
    <property type="term" value="P:copper ion transport"/>
    <property type="evidence" value="ECO:0007669"/>
    <property type="project" value="InterPro"/>
</dbReference>
<feature type="domain" description="Copper resistance protein D" evidence="13">
    <location>
        <begin position="356"/>
        <end position="460"/>
    </location>
</feature>
<evidence type="ECO:0000256" key="6">
    <source>
        <dbReference type="ARBA" id="ARBA00022989"/>
    </source>
</evidence>
<dbReference type="OrthoDB" id="5568545at2"/>
<evidence type="ECO:0000313" key="15">
    <source>
        <dbReference type="Proteomes" id="UP000224130"/>
    </source>
</evidence>
<dbReference type="InterPro" id="IPR014755">
    <property type="entry name" value="Cu-Rt/internalin_Ig-like"/>
</dbReference>
<evidence type="ECO:0000256" key="3">
    <source>
        <dbReference type="ARBA" id="ARBA00022692"/>
    </source>
</evidence>
<dbReference type="InterPro" id="IPR008457">
    <property type="entry name" value="Cu-R_CopD_dom"/>
</dbReference>
<dbReference type="RefSeq" id="WP_098463572.1">
    <property type="nucleotide sequence ID" value="NZ_PDJJ01000001.1"/>
</dbReference>
<dbReference type="Pfam" id="PF05425">
    <property type="entry name" value="CopD"/>
    <property type="match status" value="1"/>
</dbReference>
<feature type="transmembrane region" description="Helical" evidence="10">
    <location>
        <begin position="391"/>
        <end position="412"/>
    </location>
</feature>
<dbReference type="AlphaFoldDB" id="A0A2A9EVW4"/>
<dbReference type="GO" id="GO:0005886">
    <property type="term" value="C:plasma membrane"/>
    <property type="evidence" value="ECO:0007669"/>
    <property type="project" value="UniProtKB-SubCell"/>
</dbReference>
<dbReference type="InterPro" id="IPR014756">
    <property type="entry name" value="Ig_E-set"/>
</dbReference>
<evidence type="ECO:0000256" key="1">
    <source>
        <dbReference type="ARBA" id="ARBA00004651"/>
    </source>
</evidence>
<dbReference type="Pfam" id="PF04234">
    <property type="entry name" value="CopC"/>
    <property type="match status" value="1"/>
</dbReference>
<evidence type="ECO:0000256" key="10">
    <source>
        <dbReference type="SAM" id="Phobius"/>
    </source>
</evidence>
<evidence type="ECO:0000256" key="5">
    <source>
        <dbReference type="ARBA" id="ARBA00022729"/>
    </source>
</evidence>
<keyword evidence="7" id="KW-0186">Copper</keyword>
<evidence type="ECO:0000313" key="14">
    <source>
        <dbReference type="EMBL" id="PFG43164.1"/>
    </source>
</evidence>